<evidence type="ECO:0000313" key="2">
    <source>
        <dbReference type="Proteomes" id="UP001235712"/>
    </source>
</evidence>
<proteinExistence type="predicted"/>
<dbReference type="RefSeq" id="WP_307238699.1">
    <property type="nucleotide sequence ID" value="NZ_JAUSQZ010000001.1"/>
</dbReference>
<dbReference type="InterPro" id="IPR029045">
    <property type="entry name" value="ClpP/crotonase-like_dom_sf"/>
</dbReference>
<comment type="caution">
    <text evidence="1">The sequence shown here is derived from an EMBL/GenBank/DDBJ whole genome shotgun (WGS) entry which is preliminary data.</text>
</comment>
<sequence>MPSLTRADDVFVLDLGDDENRFSLDWIAEVAGALDEVAQAEGARALVTTARGKIYSNGLDLDWLRAQDEEQLAGYVVAVHEVFARLLELPVPTVAAVPGHAFAAGGMFALAHDFRVMRADRGWFCLPEVDLGIPFTDGMAALIQARLTPQVAHEVMTTGRRYGGVEAHSLQIVDLAVPEDDVVPTALKLAADLAPKAGATLGRIKTTMYGTTLARLRDTEADVTLGGLH</sequence>
<accession>A0ABT9NYZ2</accession>
<dbReference type="EMBL" id="JAUSQZ010000001">
    <property type="protein sequence ID" value="MDP9825180.1"/>
    <property type="molecule type" value="Genomic_DNA"/>
</dbReference>
<protein>
    <submittedName>
        <fullName evidence="1">Enoyl-CoA hydratase/carnithine racemase</fullName>
    </submittedName>
</protein>
<organism evidence="1 2">
    <name type="scientific">Kineosporia succinea</name>
    <dbReference type="NCBI Taxonomy" id="84632"/>
    <lineage>
        <taxon>Bacteria</taxon>
        <taxon>Bacillati</taxon>
        <taxon>Actinomycetota</taxon>
        <taxon>Actinomycetes</taxon>
        <taxon>Kineosporiales</taxon>
        <taxon>Kineosporiaceae</taxon>
        <taxon>Kineosporia</taxon>
    </lineage>
</organism>
<gene>
    <name evidence="1" type="ORF">J2S57_000929</name>
</gene>
<dbReference type="CDD" id="cd06558">
    <property type="entry name" value="crotonase-like"/>
    <property type="match status" value="1"/>
</dbReference>
<dbReference type="Proteomes" id="UP001235712">
    <property type="component" value="Unassembled WGS sequence"/>
</dbReference>
<name>A0ABT9NYZ2_9ACTN</name>
<dbReference type="InterPro" id="IPR001753">
    <property type="entry name" value="Enoyl-CoA_hydra/iso"/>
</dbReference>
<evidence type="ECO:0000313" key="1">
    <source>
        <dbReference type="EMBL" id="MDP9825180.1"/>
    </source>
</evidence>
<dbReference type="SUPFAM" id="SSF52096">
    <property type="entry name" value="ClpP/crotonase"/>
    <property type="match status" value="1"/>
</dbReference>
<dbReference type="Pfam" id="PF00378">
    <property type="entry name" value="ECH_1"/>
    <property type="match status" value="1"/>
</dbReference>
<dbReference type="PANTHER" id="PTHR11941:SF75">
    <property type="entry name" value="ENOYL-COA HYDRATASE_ISOMERASE FAMILY PROTEIN"/>
    <property type="match status" value="1"/>
</dbReference>
<dbReference type="PANTHER" id="PTHR11941">
    <property type="entry name" value="ENOYL-COA HYDRATASE-RELATED"/>
    <property type="match status" value="1"/>
</dbReference>
<keyword evidence="2" id="KW-1185">Reference proteome</keyword>
<reference evidence="1 2" key="1">
    <citation type="submission" date="2023-07" db="EMBL/GenBank/DDBJ databases">
        <title>Sequencing the genomes of 1000 actinobacteria strains.</title>
        <authorList>
            <person name="Klenk H.-P."/>
        </authorList>
    </citation>
    <scope>NUCLEOTIDE SEQUENCE [LARGE SCALE GENOMIC DNA]</scope>
    <source>
        <strain evidence="1 2">DSM 44388</strain>
    </source>
</reference>
<dbReference type="Gene3D" id="3.90.226.10">
    <property type="entry name" value="2-enoyl-CoA Hydratase, Chain A, domain 1"/>
    <property type="match status" value="1"/>
</dbReference>